<dbReference type="KEGG" id="nah:F5544_23740"/>
<protein>
    <submittedName>
        <fullName evidence="2">M28 family peptidase</fullName>
    </submittedName>
</protein>
<keyword evidence="3" id="KW-1185">Reference proteome</keyword>
<sequence>MVTLSTTTAAAPPGEMTRDVAALARLDRRTTRPGERDSAELLAARLTESGAVAVEVAEFRGQSSWVPAHLAHLIGAVAASALPGTAGRLASVAVAASYELEVGGRCQWVRRLLPAGRGVSVSARVPAANRPRRTLVLIAHHDAAHNGLVWHPKTVALNRFRSHRTGRSAPSHAPVLLAILASAVPHAGVRRVARLVLGGLGLAMIQSMRSPTTPGANDNATGVAAVLELVRRLRAAPLADTEVLILLPGGEEAGNVGMLALTRRDRFDPAHTLAIGLDSLGSGEHLVVARREGLTGRMAERDITAAQRVAARAGIELPAVTFANVCDTTIAKRAGMRAISLLSYERGWIRHLHLKSDTADAVGWRTVIDAVELTEHLARAWDRGEID</sequence>
<dbReference type="Pfam" id="PF04389">
    <property type="entry name" value="Peptidase_M28"/>
    <property type="match status" value="1"/>
</dbReference>
<evidence type="ECO:0000313" key="2">
    <source>
        <dbReference type="EMBL" id="QIS12606.1"/>
    </source>
</evidence>
<evidence type="ECO:0000313" key="3">
    <source>
        <dbReference type="Proteomes" id="UP000503540"/>
    </source>
</evidence>
<proteinExistence type="predicted"/>
<organism evidence="2 3">
    <name type="scientific">Nocardia arthritidis</name>
    <dbReference type="NCBI Taxonomy" id="228602"/>
    <lineage>
        <taxon>Bacteria</taxon>
        <taxon>Bacillati</taxon>
        <taxon>Actinomycetota</taxon>
        <taxon>Actinomycetes</taxon>
        <taxon>Mycobacteriales</taxon>
        <taxon>Nocardiaceae</taxon>
        <taxon>Nocardia</taxon>
    </lineage>
</organism>
<name>A0A6G9YHT8_9NOCA</name>
<feature type="domain" description="Peptidase M28" evidence="1">
    <location>
        <begin position="211"/>
        <end position="372"/>
    </location>
</feature>
<dbReference type="Gene3D" id="3.40.630.10">
    <property type="entry name" value="Zn peptidases"/>
    <property type="match status" value="1"/>
</dbReference>
<reference evidence="2 3" key="1">
    <citation type="journal article" date="2019" name="ACS Chem. Biol.">
        <title>Identification and Mobilization of a Cryptic Antibiotic Biosynthesis Gene Locus from a Human-Pathogenic Nocardia Isolate.</title>
        <authorList>
            <person name="Herisse M."/>
            <person name="Ishida K."/>
            <person name="Porter J.L."/>
            <person name="Howden B."/>
            <person name="Hertweck C."/>
            <person name="Stinear T.P."/>
            <person name="Pidot S.J."/>
        </authorList>
    </citation>
    <scope>NUCLEOTIDE SEQUENCE [LARGE SCALE GENOMIC DNA]</scope>
    <source>
        <strain evidence="2 3">AUSMDU00012717</strain>
    </source>
</reference>
<dbReference type="AlphaFoldDB" id="A0A6G9YHT8"/>
<dbReference type="InterPro" id="IPR007484">
    <property type="entry name" value="Peptidase_M28"/>
</dbReference>
<accession>A0A6G9YHT8</accession>
<dbReference type="SUPFAM" id="SSF53187">
    <property type="entry name" value="Zn-dependent exopeptidases"/>
    <property type="match status" value="1"/>
</dbReference>
<dbReference type="EMBL" id="CP046172">
    <property type="protein sequence ID" value="QIS12606.1"/>
    <property type="molecule type" value="Genomic_DNA"/>
</dbReference>
<gene>
    <name evidence="2" type="ORF">F5544_23740</name>
</gene>
<dbReference type="Proteomes" id="UP000503540">
    <property type="component" value="Chromosome"/>
</dbReference>
<evidence type="ECO:0000259" key="1">
    <source>
        <dbReference type="Pfam" id="PF04389"/>
    </source>
</evidence>